<dbReference type="KEGG" id="smo:SELMODRAFT_411709"/>
<evidence type="ECO:0000313" key="8">
    <source>
        <dbReference type="Proteomes" id="UP000001514"/>
    </source>
</evidence>
<gene>
    <name evidence="7" type="ORF">SELMODRAFT_411709</name>
</gene>
<dbReference type="HOGENOM" id="CLU_135272_2_0_1"/>
<evidence type="ECO:0000313" key="7">
    <source>
        <dbReference type="EMBL" id="EFJ27581.1"/>
    </source>
</evidence>
<evidence type="ECO:0000256" key="1">
    <source>
        <dbReference type="ARBA" id="ARBA00004613"/>
    </source>
</evidence>
<dbReference type="InParanoid" id="D8RIS9"/>
<comment type="subcellular location">
    <subcellularLocation>
        <location evidence="1">Secreted</location>
    </subcellularLocation>
</comment>
<reference evidence="7 8" key="1">
    <citation type="journal article" date="2011" name="Science">
        <title>The Selaginella genome identifies genetic changes associated with the evolution of vascular plants.</title>
        <authorList>
            <person name="Banks J.A."/>
            <person name="Nishiyama T."/>
            <person name="Hasebe M."/>
            <person name="Bowman J.L."/>
            <person name="Gribskov M."/>
            <person name="dePamphilis C."/>
            <person name="Albert V.A."/>
            <person name="Aono N."/>
            <person name="Aoyama T."/>
            <person name="Ambrose B.A."/>
            <person name="Ashton N.W."/>
            <person name="Axtell M.J."/>
            <person name="Barker E."/>
            <person name="Barker M.S."/>
            <person name="Bennetzen J.L."/>
            <person name="Bonawitz N.D."/>
            <person name="Chapple C."/>
            <person name="Cheng C."/>
            <person name="Correa L.G."/>
            <person name="Dacre M."/>
            <person name="DeBarry J."/>
            <person name="Dreyer I."/>
            <person name="Elias M."/>
            <person name="Engstrom E.M."/>
            <person name="Estelle M."/>
            <person name="Feng L."/>
            <person name="Finet C."/>
            <person name="Floyd S.K."/>
            <person name="Frommer W.B."/>
            <person name="Fujita T."/>
            <person name="Gramzow L."/>
            <person name="Gutensohn M."/>
            <person name="Harholt J."/>
            <person name="Hattori M."/>
            <person name="Heyl A."/>
            <person name="Hirai T."/>
            <person name="Hiwatashi Y."/>
            <person name="Ishikawa M."/>
            <person name="Iwata M."/>
            <person name="Karol K.G."/>
            <person name="Koehler B."/>
            <person name="Kolukisaoglu U."/>
            <person name="Kubo M."/>
            <person name="Kurata T."/>
            <person name="Lalonde S."/>
            <person name="Li K."/>
            <person name="Li Y."/>
            <person name="Litt A."/>
            <person name="Lyons E."/>
            <person name="Manning G."/>
            <person name="Maruyama T."/>
            <person name="Michael T.P."/>
            <person name="Mikami K."/>
            <person name="Miyazaki S."/>
            <person name="Morinaga S."/>
            <person name="Murata T."/>
            <person name="Mueller-Roeber B."/>
            <person name="Nelson D.R."/>
            <person name="Obara M."/>
            <person name="Oguri Y."/>
            <person name="Olmstead R.G."/>
            <person name="Onodera N."/>
            <person name="Petersen B.L."/>
            <person name="Pils B."/>
            <person name="Prigge M."/>
            <person name="Rensing S.A."/>
            <person name="Riano-Pachon D.M."/>
            <person name="Roberts A.W."/>
            <person name="Sato Y."/>
            <person name="Scheller H.V."/>
            <person name="Schulz B."/>
            <person name="Schulz C."/>
            <person name="Shakirov E.V."/>
            <person name="Shibagaki N."/>
            <person name="Shinohara N."/>
            <person name="Shippen D.E."/>
            <person name="Soerensen I."/>
            <person name="Sotooka R."/>
            <person name="Sugimoto N."/>
            <person name="Sugita M."/>
            <person name="Sumikawa N."/>
            <person name="Tanurdzic M."/>
            <person name="Theissen G."/>
            <person name="Ulvskov P."/>
            <person name="Wakazuki S."/>
            <person name="Weng J.K."/>
            <person name="Willats W.W."/>
            <person name="Wipf D."/>
            <person name="Wolf P.G."/>
            <person name="Yang L."/>
            <person name="Zimmer A.D."/>
            <person name="Zhu Q."/>
            <person name="Mitros T."/>
            <person name="Hellsten U."/>
            <person name="Loque D."/>
            <person name="Otillar R."/>
            <person name="Salamov A."/>
            <person name="Schmutz J."/>
            <person name="Shapiro H."/>
            <person name="Lindquist E."/>
            <person name="Lucas S."/>
            <person name="Rokhsar D."/>
            <person name="Grigoriev I.V."/>
        </authorList>
    </citation>
    <scope>NUCLEOTIDE SEQUENCE [LARGE SCALE GENOMIC DNA]</scope>
</reference>
<accession>D8RIS9</accession>
<protein>
    <recommendedName>
        <fullName evidence="9">Epidermal patterning factor-like protein</fullName>
    </recommendedName>
</protein>
<comment type="similarity">
    <text evidence="2">Belongs to the plant cysteine rich small secretory peptide family. Epidermal patterning factor subfamily.</text>
</comment>
<proteinExistence type="inferred from homology"/>
<dbReference type="Pfam" id="PF17181">
    <property type="entry name" value="EPF"/>
    <property type="match status" value="2"/>
</dbReference>
<keyword evidence="4 6" id="KW-0732">Signal</keyword>
<dbReference type="GO" id="GO:0005576">
    <property type="term" value="C:extracellular region"/>
    <property type="evidence" value="ECO:0007669"/>
    <property type="project" value="UniProtKB-SubCell"/>
</dbReference>
<evidence type="ECO:0000256" key="5">
    <source>
        <dbReference type="ARBA" id="ARBA00023157"/>
    </source>
</evidence>
<keyword evidence="8" id="KW-1185">Reference proteome</keyword>
<evidence type="ECO:0008006" key="9">
    <source>
        <dbReference type="Google" id="ProtNLM"/>
    </source>
</evidence>
<sequence length="154" mass="16835">MVVSNKFSCWLLISLLLLQLASLTTPSPFPRGRKDDPRRHDNQSLARVIATAPGSKPPSCLNKCDSCTPCQAVQAVQEAPDTVITGIGSRPPSCQNKCNRCLPCQAVQVPTPDPKDEEAKRVSPAKDEREAAALYSNYKPKGWRCQCGNKLFNP</sequence>
<organism evidence="8">
    <name type="scientific">Selaginella moellendorffii</name>
    <name type="common">Spikemoss</name>
    <dbReference type="NCBI Taxonomy" id="88036"/>
    <lineage>
        <taxon>Eukaryota</taxon>
        <taxon>Viridiplantae</taxon>
        <taxon>Streptophyta</taxon>
        <taxon>Embryophyta</taxon>
        <taxon>Tracheophyta</taxon>
        <taxon>Lycopodiopsida</taxon>
        <taxon>Selaginellales</taxon>
        <taxon>Selaginellaceae</taxon>
        <taxon>Selaginella</taxon>
    </lineage>
</organism>
<keyword evidence="3" id="KW-0964">Secreted</keyword>
<dbReference type="eggNOG" id="ENOG502SAGJ">
    <property type="taxonomic scope" value="Eukaryota"/>
</dbReference>
<evidence type="ECO:0000256" key="2">
    <source>
        <dbReference type="ARBA" id="ARBA00008127"/>
    </source>
</evidence>
<dbReference type="InterPro" id="IPR039455">
    <property type="entry name" value="EPFL"/>
</dbReference>
<dbReference type="AlphaFoldDB" id="D8RIS9"/>
<dbReference type="EMBL" id="GL377581">
    <property type="protein sequence ID" value="EFJ27581.1"/>
    <property type="molecule type" value="Genomic_DNA"/>
</dbReference>
<dbReference type="Gramene" id="EFJ27581">
    <property type="protein sequence ID" value="EFJ27581"/>
    <property type="gene ID" value="SELMODRAFT_411709"/>
</dbReference>
<evidence type="ECO:0000256" key="4">
    <source>
        <dbReference type="ARBA" id="ARBA00022729"/>
    </source>
</evidence>
<dbReference type="PANTHER" id="PTHR33109">
    <property type="entry name" value="EPIDERMAL PATTERNING FACTOR-LIKE PROTEIN 4"/>
    <property type="match status" value="1"/>
</dbReference>
<dbReference type="STRING" id="88036.D8RIS9"/>
<feature type="signal peptide" evidence="6">
    <location>
        <begin position="1"/>
        <end position="26"/>
    </location>
</feature>
<dbReference type="OMA" id="MKIEPWI"/>
<dbReference type="Proteomes" id="UP000001514">
    <property type="component" value="Unassembled WGS sequence"/>
</dbReference>
<name>D8RIS9_SELML</name>
<dbReference type="OrthoDB" id="1922142at2759"/>
<dbReference type="PANTHER" id="PTHR33109:SF3">
    <property type="entry name" value="EPIDERMAL PATTERNING FACTOR-LIKE PROTEIN"/>
    <property type="match status" value="1"/>
</dbReference>
<dbReference type="GO" id="GO:0010052">
    <property type="term" value="P:guard cell differentiation"/>
    <property type="evidence" value="ECO:0000318"/>
    <property type="project" value="GO_Central"/>
</dbReference>
<evidence type="ECO:0000256" key="3">
    <source>
        <dbReference type="ARBA" id="ARBA00022525"/>
    </source>
</evidence>
<keyword evidence="5" id="KW-1015">Disulfide bond</keyword>
<feature type="chain" id="PRO_5003121845" description="Epidermal patterning factor-like protein" evidence="6">
    <location>
        <begin position="27"/>
        <end position="154"/>
    </location>
</feature>
<evidence type="ECO:0000256" key="6">
    <source>
        <dbReference type="SAM" id="SignalP"/>
    </source>
</evidence>